<evidence type="ECO:0000256" key="4">
    <source>
        <dbReference type="SAM" id="Phobius"/>
    </source>
</evidence>
<keyword evidence="5" id="KW-0732">Signal</keyword>
<dbReference type="PANTHER" id="PTHR10983:SF2">
    <property type="entry name" value="ACYL-COA:LYSOPHOSPHATIDYLGLYCEROL ACYLTRANSFERASE 1"/>
    <property type="match status" value="1"/>
</dbReference>
<proteinExistence type="inferred from homology"/>
<comment type="similarity">
    <text evidence="1">Belongs to the 1-acyl-sn-glycerol-3-phosphate acyltransferase family.</text>
</comment>
<dbReference type="AlphaFoldDB" id="A0A067REA7"/>
<dbReference type="Pfam" id="PF16076">
    <property type="entry name" value="Acyltransf_C"/>
    <property type="match status" value="1"/>
</dbReference>
<keyword evidence="3 7" id="KW-0012">Acyltransferase</keyword>
<reference evidence="7 8" key="1">
    <citation type="journal article" date="2014" name="Nat. Commun.">
        <title>Molecular traces of alternative social organization in a termite genome.</title>
        <authorList>
            <person name="Terrapon N."/>
            <person name="Li C."/>
            <person name="Robertson H.M."/>
            <person name="Ji L."/>
            <person name="Meng X."/>
            <person name="Booth W."/>
            <person name="Chen Z."/>
            <person name="Childers C.P."/>
            <person name="Glastad K.M."/>
            <person name="Gokhale K."/>
            <person name="Gowin J."/>
            <person name="Gronenberg W."/>
            <person name="Hermansen R.A."/>
            <person name="Hu H."/>
            <person name="Hunt B.G."/>
            <person name="Huylmans A.K."/>
            <person name="Khalil S.M."/>
            <person name="Mitchell R.D."/>
            <person name="Munoz-Torres M.C."/>
            <person name="Mustard J.A."/>
            <person name="Pan H."/>
            <person name="Reese J.T."/>
            <person name="Scharf M.E."/>
            <person name="Sun F."/>
            <person name="Vogel H."/>
            <person name="Xiao J."/>
            <person name="Yang W."/>
            <person name="Yang Z."/>
            <person name="Yang Z."/>
            <person name="Zhou J."/>
            <person name="Zhu J."/>
            <person name="Brent C.S."/>
            <person name="Elsik C.G."/>
            <person name="Goodisman M.A."/>
            <person name="Liberles D.A."/>
            <person name="Roe R.M."/>
            <person name="Vargo E.L."/>
            <person name="Vilcinskas A."/>
            <person name="Wang J."/>
            <person name="Bornberg-Bauer E."/>
            <person name="Korb J."/>
            <person name="Zhang G."/>
            <person name="Liebig J."/>
        </authorList>
    </citation>
    <scope>NUCLEOTIDE SEQUENCE [LARGE SCALE GENOMIC DNA]</scope>
    <source>
        <tissue evidence="7">Whole organism</tissue>
    </source>
</reference>
<evidence type="ECO:0000259" key="6">
    <source>
        <dbReference type="Pfam" id="PF16076"/>
    </source>
</evidence>
<dbReference type="PANTHER" id="PTHR10983">
    <property type="entry name" value="1-ACYLGLYCEROL-3-PHOSPHATE ACYLTRANSFERASE-RELATED"/>
    <property type="match status" value="1"/>
</dbReference>
<keyword evidence="2 7" id="KW-0808">Transferase</keyword>
<dbReference type="Proteomes" id="UP000027135">
    <property type="component" value="Unassembled WGS sequence"/>
</dbReference>
<sequence>MACFCNLFLPHCVLCRYTGMGVCPTHVNWVLDITIAYPEGKPLDLGAIVTGYRKPCKTFLFYRLFPCRDVPRDHEAMTKWLYDRFVEKEELLDAYYKTGKFPVEGFCASPIPPQEVSQDCLRFAILHLFFITSSYIHFQLLSYVVSYFWY</sequence>
<dbReference type="InParanoid" id="A0A067REA7"/>
<dbReference type="GO" id="GO:0005783">
    <property type="term" value="C:endoplasmic reticulum"/>
    <property type="evidence" value="ECO:0007669"/>
    <property type="project" value="TreeGrafter"/>
</dbReference>
<keyword evidence="4" id="KW-1133">Transmembrane helix</keyword>
<dbReference type="GO" id="GO:0036149">
    <property type="term" value="P:phosphatidylinositol acyl-chain remodeling"/>
    <property type="evidence" value="ECO:0007669"/>
    <property type="project" value="TreeGrafter"/>
</dbReference>
<keyword evidence="8" id="KW-1185">Reference proteome</keyword>
<protein>
    <submittedName>
        <fullName evidence="7">Acyl-CoA:lysophosphatidylglycerol acyltransferase 1</fullName>
    </submittedName>
</protein>
<evidence type="ECO:0000313" key="7">
    <source>
        <dbReference type="EMBL" id="KDR21373.1"/>
    </source>
</evidence>
<keyword evidence="4" id="KW-0812">Transmembrane</keyword>
<feature type="transmembrane region" description="Helical" evidence="4">
    <location>
        <begin position="123"/>
        <end position="149"/>
    </location>
</feature>
<evidence type="ECO:0000256" key="5">
    <source>
        <dbReference type="SAM" id="SignalP"/>
    </source>
</evidence>
<feature type="chain" id="PRO_5012678027" evidence="5">
    <location>
        <begin position="16"/>
        <end position="150"/>
    </location>
</feature>
<evidence type="ECO:0000256" key="2">
    <source>
        <dbReference type="ARBA" id="ARBA00022679"/>
    </source>
</evidence>
<keyword evidence="4" id="KW-0472">Membrane</keyword>
<evidence type="ECO:0000256" key="3">
    <source>
        <dbReference type="ARBA" id="ARBA00023315"/>
    </source>
</evidence>
<evidence type="ECO:0000256" key="1">
    <source>
        <dbReference type="ARBA" id="ARBA00008655"/>
    </source>
</evidence>
<dbReference type="InterPro" id="IPR032098">
    <property type="entry name" value="Acyltransf_C"/>
</dbReference>
<evidence type="ECO:0000313" key="8">
    <source>
        <dbReference type="Proteomes" id="UP000027135"/>
    </source>
</evidence>
<feature type="signal peptide" evidence="5">
    <location>
        <begin position="1"/>
        <end position="15"/>
    </location>
</feature>
<dbReference type="GO" id="GO:0016746">
    <property type="term" value="F:acyltransferase activity"/>
    <property type="evidence" value="ECO:0007669"/>
    <property type="project" value="UniProtKB-KW"/>
</dbReference>
<dbReference type="STRING" id="136037.A0A067REA7"/>
<gene>
    <name evidence="7" type="ORF">L798_03149</name>
</gene>
<feature type="domain" description="Acyltransferase C-terminal" evidence="6">
    <location>
        <begin position="53"/>
        <end position="110"/>
    </location>
</feature>
<dbReference type="EMBL" id="KK852559">
    <property type="protein sequence ID" value="KDR21373.1"/>
    <property type="molecule type" value="Genomic_DNA"/>
</dbReference>
<organism evidence="7 8">
    <name type="scientific">Zootermopsis nevadensis</name>
    <name type="common">Dampwood termite</name>
    <dbReference type="NCBI Taxonomy" id="136037"/>
    <lineage>
        <taxon>Eukaryota</taxon>
        <taxon>Metazoa</taxon>
        <taxon>Ecdysozoa</taxon>
        <taxon>Arthropoda</taxon>
        <taxon>Hexapoda</taxon>
        <taxon>Insecta</taxon>
        <taxon>Pterygota</taxon>
        <taxon>Neoptera</taxon>
        <taxon>Polyneoptera</taxon>
        <taxon>Dictyoptera</taxon>
        <taxon>Blattodea</taxon>
        <taxon>Blattoidea</taxon>
        <taxon>Termitoidae</taxon>
        <taxon>Termopsidae</taxon>
        <taxon>Zootermopsis</taxon>
    </lineage>
</organism>
<dbReference type="eggNOG" id="KOG1505">
    <property type="taxonomic scope" value="Eukaryota"/>
</dbReference>
<name>A0A067REA7_ZOONE</name>
<accession>A0A067REA7</accession>